<evidence type="ECO:0000313" key="2">
    <source>
        <dbReference type="EMBL" id="UOX33119.1"/>
    </source>
</evidence>
<keyword evidence="3" id="KW-1185">Reference proteome</keyword>
<feature type="transmembrane region" description="Helical" evidence="1">
    <location>
        <begin position="12"/>
        <end position="37"/>
    </location>
</feature>
<keyword evidence="1" id="KW-0472">Membrane</keyword>
<organism evidence="2 3">
    <name type="scientific">Flavobacterium sediminilitoris</name>
    <dbReference type="NCBI Taxonomy" id="2024526"/>
    <lineage>
        <taxon>Bacteria</taxon>
        <taxon>Pseudomonadati</taxon>
        <taxon>Bacteroidota</taxon>
        <taxon>Flavobacteriia</taxon>
        <taxon>Flavobacteriales</taxon>
        <taxon>Flavobacteriaceae</taxon>
        <taxon>Flavobacterium</taxon>
    </lineage>
</organism>
<reference evidence="2" key="1">
    <citation type="submission" date="2021-12" db="EMBL/GenBank/DDBJ databases">
        <authorList>
            <person name="Cha I.-T."/>
            <person name="Lee K.-E."/>
            <person name="Park S.-J."/>
        </authorList>
    </citation>
    <scope>NUCLEOTIDE SEQUENCE</scope>
    <source>
        <strain evidence="2">YSM-43</strain>
    </source>
</reference>
<keyword evidence="1" id="KW-1133">Transmembrane helix</keyword>
<dbReference type="Proteomes" id="UP000830454">
    <property type="component" value="Chromosome"/>
</dbReference>
<gene>
    <name evidence="2" type="ORF">LXD69_13860</name>
</gene>
<keyword evidence="1" id="KW-0812">Transmembrane</keyword>
<evidence type="ECO:0000313" key="3">
    <source>
        <dbReference type="Proteomes" id="UP000830454"/>
    </source>
</evidence>
<dbReference type="RefSeq" id="WP_246915839.1">
    <property type="nucleotide sequence ID" value="NZ_CP090145.1"/>
</dbReference>
<reference evidence="2" key="2">
    <citation type="submission" date="2022-04" db="EMBL/GenBank/DDBJ databases">
        <title>Complete Genome Sequence of Flavobacterium sediminilitoris YSM-43, Isolated from a Tidal Sediment.</title>
        <authorList>
            <person name="Lee P.A."/>
        </authorList>
    </citation>
    <scope>NUCLEOTIDE SEQUENCE</scope>
    <source>
        <strain evidence="2">YSM-43</strain>
    </source>
</reference>
<protein>
    <recommendedName>
        <fullName evidence="4">Tail collar domain</fullName>
    </recommendedName>
</protein>
<dbReference type="SUPFAM" id="SSF88874">
    <property type="entry name" value="Receptor-binding domain of short tail fibre protein gp12"/>
    <property type="match status" value="1"/>
</dbReference>
<accession>A0ABY4HJT4</accession>
<dbReference type="EMBL" id="CP090145">
    <property type="protein sequence ID" value="UOX33119.1"/>
    <property type="molecule type" value="Genomic_DNA"/>
</dbReference>
<sequence length="420" mass="47754">MKKNEKQVKANYFYLNHILLFYNQVKITFLLLSLLALNITYSQNNDCLPILKDGLYKYILKTETSSFNSDLKTYFESQTFKDHFKSNKWNLGVNGVIPVGESGLISEIGLDFGASENEIDKFQEKIRIAKSLQIDEKFYKSSVTAVPDVELAKAYVQCVTINQKSGFFIENIIETPKNVIFNIKYKKSISTDPMPKVKDFKVIGSTKIIQGIAIGENIPDQISISCERYPENELILSINTDRENLVYLVERSDVGFEKEFPVGSIITSILDWNSFSQITENVSSSAWDASKSKWAPADGRTISTSKYTRKTGRSNTPDLRGVFLRGLNQFDPFYTNQVSEQQKDVDGQNRVAGDFQKDIFESHFHTTEKLTLGHRNHGYPASEDLDPGNWAGYLQLKTDSKGGSETRPKNVTVYYYVRIN</sequence>
<proteinExistence type="predicted"/>
<name>A0ABY4HJT4_9FLAO</name>
<evidence type="ECO:0000256" key="1">
    <source>
        <dbReference type="SAM" id="Phobius"/>
    </source>
</evidence>
<evidence type="ECO:0008006" key="4">
    <source>
        <dbReference type="Google" id="ProtNLM"/>
    </source>
</evidence>